<evidence type="ECO:0000313" key="10">
    <source>
        <dbReference type="Proteomes" id="UP000006924"/>
    </source>
</evidence>
<keyword evidence="3" id="KW-0813">Transport</keyword>
<gene>
    <name evidence="9" type="primary">ygaZ_1</name>
    <name evidence="9" type="ORF">ABBFA_00241</name>
</gene>
<name>A0A5K6CM25_ACIB3</name>
<keyword evidence="6 8" id="KW-1133">Transmembrane helix</keyword>
<dbReference type="KEGG" id="abb:ABBFA_00241"/>
<evidence type="ECO:0000256" key="6">
    <source>
        <dbReference type="ARBA" id="ARBA00022989"/>
    </source>
</evidence>
<evidence type="ECO:0000256" key="3">
    <source>
        <dbReference type="ARBA" id="ARBA00022448"/>
    </source>
</evidence>
<evidence type="ECO:0000313" key="9">
    <source>
        <dbReference type="EMBL" id="ATY42715.1"/>
    </source>
</evidence>
<dbReference type="Proteomes" id="UP000006924">
    <property type="component" value="Chromosome"/>
</dbReference>
<accession>A0A5K6CM25</accession>
<dbReference type="AlphaFoldDB" id="A0A5K6CM25"/>
<proteinExistence type="inferred from homology"/>
<dbReference type="PANTHER" id="PTHR34979">
    <property type="entry name" value="INNER MEMBRANE PROTEIN YGAZ"/>
    <property type="match status" value="1"/>
</dbReference>
<dbReference type="Pfam" id="PF03591">
    <property type="entry name" value="AzlC"/>
    <property type="match status" value="1"/>
</dbReference>
<evidence type="ECO:0000256" key="8">
    <source>
        <dbReference type="SAM" id="Phobius"/>
    </source>
</evidence>
<feature type="transmembrane region" description="Helical" evidence="8">
    <location>
        <begin position="82"/>
        <end position="106"/>
    </location>
</feature>
<comment type="similarity">
    <text evidence="2">Belongs to the AzlC family.</text>
</comment>
<dbReference type="PANTHER" id="PTHR34979:SF1">
    <property type="entry name" value="INNER MEMBRANE PROTEIN YGAZ"/>
    <property type="match status" value="1"/>
</dbReference>
<organism evidence="9 10">
    <name type="scientific">Acinetobacter baumannii (strain AB307-0294)</name>
    <dbReference type="NCBI Taxonomy" id="557600"/>
    <lineage>
        <taxon>Bacteria</taxon>
        <taxon>Pseudomonadati</taxon>
        <taxon>Pseudomonadota</taxon>
        <taxon>Gammaproteobacteria</taxon>
        <taxon>Moraxellales</taxon>
        <taxon>Moraxellaceae</taxon>
        <taxon>Acinetobacter</taxon>
        <taxon>Acinetobacter calcoaceticus/baumannii complex</taxon>
    </lineage>
</organism>
<feature type="transmembrane region" description="Helical" evidence="8">
    <location>
        <begin position="177"/>
        <end position="195"/>
    </location>
</feature>
<comment type="subcellular location">
    <subcellularLocation>
        <location evidence="1">Cell membrane</location>
        <topology evidence="1">Multi-pass membrane protein</topology>
    </subcellularLocation>
</comment>
<evidence type="ECO:0000256" key="5">
    <source>
        <dbReference type="ARBA" id="ARBA00022692"/>
    </source>
</evidence>
<dbReference type="EMBL" id="CP001172">
    <property type="protein sequence ID" value="ATY42715.1"/>
    <property type="molecule type" value="Genomic_DNA"/>
</dbReference>
<evidence type="ECO:0000256" key="1">
    <source>
        <dbReference type="ARBA" id="ARBA00004651"/>
    </source>
</evidence>
<evidence type="ECO:0000256" key="4">
    <source>
        <dbReference type="ARBA" id="ARBA00022475"/>
    </source>
</evidence>
<feature type="transmembrane region" description="Helical" evidence="8">
    <location>
        <begin position="143"/>
        <end position="171"/>
    </location>
</feature>
<reference evidence="9 10" key="1">
    <citation type="journal article" date="2008" name="J. Bacteriol.">
        <title>Comparative genome sequence analysis of multidrug-resistant Acinetobacter baumannii.</title>
        <authorList>
            <person name="Adams M.D."/>
            <person name="Goglin K."/>
            <person name="Molyneaux N."/>
            <person name="Hujer K.M."/>
            <person name="Lavender H."/>
            <person name="Jamison J.J."/>
            <person name="MacDonald I.J."/>
            <person name="Martin K.M."/>
            <person name="Russo T."/>
            <person name="Campagnari A.A."/>
            <person name="Hujer A.M."/>
            <person name="Bonomo R.A."/>
            <person name="Gill S.R."/>
        </authorList>
    </citation>
    <scope>NUCLEOTIDE SEQUENCE [LARGE SCALE GENOMIC DNA]</scope>
    <source>
        <strain evidence="9 10">AB307-0294</strain>
    </source>
</reference>
<keyword evidence="7 8" id="KW-0472">Membrane</keyword>
<sequence>MNGYIRNARSPKVLNVTYEMKRGIKASIPVVLSFIPFALLFGTQATQKGLSHLEIPLMTGLNFGGGSEFAAISVWTSTPQFWLIVGISVLVNIRHILMGAAFAPYMQHVSKYKALALLFFMCDESWAMALADAKKRQAISISITYYISLALCLYSTWIICTTLGSFIGNWFGNIERFGFDMAFTAVFLVLIKGMWSGVKKNYCWAVSLLVACLVAHYSSGAWYVLAGTSAGLITAWIGAKHNA</sequence>
<dbReference type="RefSeq" id="WP_001014801.1">
    <property type="nucleotide sequence ID" value="NZ_CP001172.1"/>
</dbReference>
<feature type="transmembrane region" description="Helical" evidence="8">
    <location>
        <begin position="202"/>
        <end position="225"/>
    </location>
</feature>
<keyword evidence="4" id="KW-1003">Cell membrane</keyword>
<dbReference type="InterPro" id="IPR011606">
    <property type="entry name" value="Brnchd-chn_aa_trnsp_permease"/>
</dbReference>
<dbReference type="GO" id="GO:0005886">
    <property type="term" value="C:plasma membrane"/>
    <property type="evidence" value="ECO:0007669"/>
    <property type="project" value="UniProtKB-SubCell"/>
</dbReference>
<evidence type="ECO:0000256" key="7">
    <source>
        <dbReference type="ARBA" id="ARBA00023136"/>
    </source>
</evidence>
<protein>
    <submittedName>
        <fullName evidence="9">Inner membrane protein YgaZ</fullName>
    </submittedName>
</protein>
<evidence type="ECO:0000256" key="2">
    <source>
        <dbReference type="ARBA" id="ARBA00010735"/>
    </source>
</evidence>
<keyword evidence="5 8" id="KW-0812">Transmembrane</keyword>
<dbReference type="GO" id="GO:1903785">
    <property type="term" value="P:L-valine transmembrane transport"/>
    <property type="evidence" value="ECO:0007669"/>
    <property type="project" value="TreeGrafter"/>
</dbReference>